<dbReference type="PANTHER" id="PTHR43662:SF12">
    <property type="entry name" value="DUF1996 DOMAIN-CONTAINING PROTEIN-RELATED"/>
    <property type="match status" value="1"/>
</dbReference>
<evidence type="ECO:0000256" key="2">
    <source>
        <dbReference type="SAM" id="SignalP"/>
    </source>
</evidence>
<evidence type="ECO:0000313" key="5">
    <source>
        <dbReference type="Proteomes" id="UP001172681"/>
    </source>
</evidence>
<dbReference type="Pfam" id="PF09362">
    <property type="entry name" value="DUF1996"/>
    <property type="match status" value="1"/>
</dbReference>
<keyword evidence="2" id="KW-0732">Signal</keyword>
<evidence type="ECO:0000313" key="4">
    <source>
        <dbReference type="EMBL" id="KAJ9642758.1"/>
    </source>
</evidence>
<evidence type="ECO:0000256" key="1">
    <source>
        <dbReference type="SAM" id="MobiDB-lite"/>
    </source>
</evidence>
<accession>A0AA39D0M6</accession>
<proteinExistence type="predicted"/>
<evidence type="ECO:0000259" key="3">
    <source>
        <dbReference type="Pfam" id="PF09362"/>
    </source>
</evidence>
<keyword evidence="5" id="KW-1185">Reference proteome</keyword>
<feature type="region of interest" description="Disordered" evidence="1">
    <location>
        <begin position="398"/>
        <end position="520"/>
    </location>
</feature>
<feature type="domain" description="DUF1996" evidence="3">
    <location>
        <begin position="37"/>
        <end position="267"/>
    </location>
</feature>
<feature type="compositionally biased region" description="Polar residues" evidence="1">
    <location>
        <begin position="460"/>
        <end position="520"/>
    </location>
</feature>
<dbReference type="EMBL" id="JAPDRN010000009">
    <property type="protein sequence ID" value="KAJ9642758.1"/>
    <property type="molecule type" value="Genomic_DNA"/>
</dbReference>
<name>A0AA39D0M6_9EURO</name>
<feature type="signal peptide" evidence="2">
    <location>
        <begin position="1"/>
        <end position="22"/>
    </location>
</feature>
<gene>
    <name evidence="4" type="ORF">H2204_002406</name>
</gene>
<feature type="compositionally biased region" description="Low complexity" evidence="1">
    <location>
        <begin position="362"/>
        <end position="380"/>
    </location>
</feature>
<organism evidence="4 5">
    <name type="scientific">Knufia peltigerae</name>
    <dbReference type="NCBI Taxonomy" id="1002370"/>
    <lineage>
        <taxon>Eukaryota</taxon>
        <taxon>Fungi</taxon>
        <taxon>Dikarya</taxon>
        <taxon>Ascomycota</taxon>
        <taxon>Pezizomycotina</taxon>
        <taxon>Eurotiomycetes</taxon>
        <taxon>Chaetothyriomycetidae</taxon>
        <taxon>Chaetothyriales</taxon>
        <taxon>Trichomeriaceae</taxon>
        <taxon>Knufia</taxon>
    </lineage>
</organism>
<reference evidence="4" key="1">
    <citation type="submission" date="2022-10" db="EMBL/GenBank/DDBJ databases">
        <title>Culturing micro-colonial fungi from biological soil crusts in the Mojave desert and describing Neophaeococcomyces mojavensis, and introducing the new genera and species Taxawa tesnikishii.</title>
        <authorList>
            <person name="Kurbessoian T."/>
            <person name="Stajich J.E."/>
        </authorList>
    </citation>
    <scope>NUCLEOTIDE SEQUENCE</scope>
    <source>
        <strain evidence="4">TK_35</strain>
    </source>
</reference>
<dbReference type="AlphaFoldDB" id="A0AA39D0M6"/>
<feature type="chain" id="PRO_5041216303" description="DUF1996 domain-containing protein" evidence="2">
    <location>
        <begin position="23"/>
        <end position="821"/>
    </location>
</feature>
<protein>
    <recommendedName>
        <fullName evidence="3">DUF1996 domain-containing protein</fullName>
    </recommendedName>
</protein>
<feature type="region of interest" description="Disordered" evidence="1">
    <location>
        <begin position="355"/>
        <end position="381"/>
    </location>
</feature>
<feature type="compositionally biased region" description="Low complexity" evidence="1">
    <location>
        <begin position="410"/>
        <end position="459"/>
    </location>
</feature>
<dbReference type="PANTHER" id="PTHR43662">
    <property type="match status" value="1"/>
</dbReference>
<dbReference type="InterPro" id="IPR018535">
    <property type="entry name" value="DUF1996"/>
</dbReference>
<comment type="caution">
    <text evidence="4">The sequence shown here is derived from an EMBL/GenBank/DDBJ whole genome shotgun (WGS) entry which is preliminary data.</text>
</comment>
<sequence>MKSLLSISLLGLLALQPTITVAYWRMACSVSQTARVDPILNPGGVASHVHKFAGGNNVNENSDFNSLRQSTCSSCEVQKDTSAYWTPQLYFAHSSGVVEEVPNYGMTVYYVGKWRGDQSNTKPFPPGFKMISGETTARSYDQTTLTYMNTRPVADRVSFRCINEANDIPETHYLNDTNCVNGLRAQINFQSCWDGSNLYLDDSAHVAYLSNIDSGVCPPSHPVSIPGLFFEVLYFTNDIDQSAGGEFVFSNGDPTGFGFHADFMNGWDMDVLDNAVENCLYTDVDFGVTSACPYLNESDTQNFSRVCPEEPSVLTEAVKGKLDGIPGCNPITPGPQPAPQEVCPVGQVTPVNATTAAQPNNVSSSTTTSPSAVFSSTSSVPGTGVAISSTFSLGTAITPTSTVASPNPTPTTLLPTTLQTSPSVASSSSNILPLSGSTSSISTVLTETSSGVGTPTPSSLMSTQNPISSGTSTGLFTSDGFSGPTTAALEVSSTQSNSQQNGVSTAPSNPSTVSSAADSETTTVTITDFVTVTVTVNGVPIETTSAVTSTMAANGVTATGGMFTVTGSTYTTFFSADTGNTAAVDTPLPSPGLGQGNNGMYTITGSTFTTFTFGQPSGGPQAAGFYSRHSSPGGIGAIDPPTTVTSTPDGVNPGASMLTITGSTFTTFESVTLSSTLDADEETSTTTLFSTTTIFVTVTPTSTTTLETATNSDTATTSPTSSRVMGDTIPNAIANASLPPSSTTPNTIVSSTLPSLNTTLESGIASTSSSGDMVATTFVTVTDPITDETTSTTQTTLTLSTELANTTFFTIRGREVILTKL</sequence>
<dbReference type="Proteomes" id="UP001172681">
    <property type="component" value="Unassembled WGS sequence"/>
</dbReference>